<dbReference type="InterPro" id="IPR035659">
    <property type="entry name" value="SPS_C"/>
</dbReference>
<keyword evidence="6" id="KW-1185">Reference proteome</keyword>
<dbReference type="Gene3D" id="3.90.1070.10">
    <property type="match status" value="1"/>
</dbReference>
<feature type="domain" description="Sucrose phosphatase-like" evidence="4">
    <location>
        <begin position="135"/>
        <end position="220"/>
    </location>
</feature>
<protein>
    <recommendedName>
        <fullName evidence="4">Sucrose phosphatase-like domain-containing protein</fullName>
    </recommendedName>
</protein>
<dbReference type="InterPro" id="IPR006380">
    <property type="entry name" value="SPP-like_dom"/>
</dbReference>
<proteinExistence type="predicted"/>
<gene>
    <name evidence="5" type="ORF">Goari_002886</name>
</gene>
<dbReference type="CDD" id="cd16419">
    <property type="entry name" value="HAD_SPS"/>
    <property type="match status" value="1"/>
</dbReference>
<dbReference type="InterPro" id="IPR044161">
    <property type="entry name" value="SPS"/>
</dbReference>
<evidence type="ECO:0000313" key="6">
    <source>
        <dbReference type="Proteomes" id="UP000593577"/>
    </source>
</evidence>
<dbReference type="PANTHER" id="PTHR46039">
    <property type="entry name" value="SUCROSE-PHOSPHATE SYNTHASE 3-RELATED"/>
    <property type="match status" value="1"/>
</dbReference>
<comment type="caution">
    <text evidence="5">The sequence shown here is derived from an EMBL/GenBank/DDBJ whole genome shotgun (WGS) entry which is preliminary data.</text>
</comment>
<name>A0A7J8Y9V3_GOSAI</name>
<dbReference type="InterPro" id="IPR023214">
    <property type="entry name" value="HAD_sf"/>
</dbReference>
<dbReference type="AlphaFoldDB" id="A0A7J8Y9V3"/>
<keyword evidence="2" id="KW-0808">Transferase</keyword>
<dbReference type="Proteomes" id="UP000593577">
    <property type="component" value="Unassembled WGS sequence"/>
</dbReference>
<dbReference type="EMBL" id="JABFAA010000011">
    <property type="protein sequence ID" value="MBA0696328.1"/>
    <property type="molecule type" value="Genomic_DNA"/>
</dbReference>
<dbReference type="PANTHER" id="PTHR46039:SF5">
    <property type="entry name" value="SUCROSE-PHOSPHATE SYNTHASE 3-RELATED"/>
    <property type="match status" value="1"/>
</dbReference>
<evidence type="ECO:0000313" key="5">
    <source>
        <dbReference type="EMBL" id="MBA0696328.1"/>
    </source>
</evidence>
<feature type="non-terminal residue" evidence="5">
    <location>
        <position position="1"/>
    </location>
</feature>
<feature type="compositionally biased region" description="Basic and acidic residues" evidence="3">
    <location>
        <begin position="25"/>
        <end position="36"/>
    </location>
</feature>
<evidence type="ECO:0000259" key="4">
    <source>
        <dbReference type="Pfam" id="PF05116"/>
    </source>
</evidence>
<reference evidence="5 6" key="1">
    <citation type="journal article" date="2019" name="Genome Biol. Evol.">
        <title>Insights into the evolution of the New World diploid cottons (Gossypium, subgenus Houzingenia) based on genome sequencing.</title>
        <authorList>
            <person name="Grover C.E."/>
            <person name="Arick M.A. 2nd"/>
            <person name="Thrash A."/>
            <person name="Conover J.L."/>
            <person name="Sanders W.S."/>
            <person name="Peterson D.G."/>
            <person name="Frelichowski J.E."/>
            <person name="Scheffler J.A."/>
            <person name="Scheffler B.E."/>
            <person name="Wendel J.F."/>
        </authorList>
    </citation>
    <scope>NUCLEOTIDE SEQUENCE [LARGE SCALE GENOMIC DNA]</scope>
    <source>
        <strain evidence="5">185</strain>
        <tissue evidence="5">Leaf</tissue>
    </source>
</reference>
<evidence type="ECO:0000256" key="2">
    <source>
        <dbReference type="ARBA" id="ARBA00022679"/>
    </source>
</evidence>
<sequence>LDPVASSSGEPDVQDQVKRVLSKIKKPETNSKENEGVKLENVPSKYPILRRRHRLVVLILDCYDSNGLPEKKTAQIIQDIFKAVRLDTQNAKFTGFAISTAMPVSETMEFLKSAKIQLMNPEGEQKSPCAEEDVKSSNAHCVAYFVKELSKAKKVDDLRQKLRMRGLRCHPMYCRNSTRMQVVPLLASRAQALRYLFVRWRLNVANMFVIVGETGDTDYEELIAGAHKTLIMKEVVTKGSEALLRTTDLRNDIVPSDSPLIASIKGGATPEEISEALEALSKASL</sequence>
<keyword evidence="1" id="KW-0328">Glycosyltransferase</keyword>
<dbReference type="GO" id="GO:0016757">
    <property type="term" value="F:glycosyltransferase activity"/>
    <property type="evidence" value="ECO:0007669"/>
    <property type="project" value="UniProtKB-KW"/>
</dbReference>
<dbReference type="Gene3D" id="3.40.50.1000">
    <property type="entry name" value="HAD superfamily/HAD-like"/>
    <property type="match status" value="1"/>
</dbReference>
<evidence type="ECO:0000256" key="1">
    <source>
        <dbReference type="ARBA" id="ARBA00022676"/>
    </source>
</evidence>
<dbReference type="Pfam" id="PF05116">
    <property type="entry name" value="S6PP"/>
    <property type="match status" value="1"/>
</dbReference>
<evidence type="ECO:0000256" key="3">
    <source>
        <dbReference type="SAM" id="MobiDB-lite"/>
    </source>
</evidence>
<feature type="region of interest" description="Disordered" evidence="3">
    <location>
        <begin position="1"/>
        <end position="36"/>
    </location>
</feature>
<accession>A0A7J8Y9V3</accession>
<organism evidence="5 6">
    <name type="scientific">Gossypium aridum</name>
    <name type="common">American cotton</name>
    <name type="synonym">Erioxylum aridum</name>
    <dbReference type="NCBI Taxonomy" id="34290"/>
    <lineage>
        <taxon>Eukaryota</taxon>
        <taxon>Viridiplantae</taxon>
        <taxon>Streptophyta</taxon>
        <taxon>Embryophyta</taxon>
        <taxon>Tracheophyta</taxon>
        <taxon>Spermatophyta</taxon>
        <taxon>Magnoliopsida</taxon>
        <taxon>eudicotyledons</taxon>
        <taxon>Gunneridae</taxon>
        <taxon>Pentapetalae</taxon>
        <taxon>rosids</taxon>
        <taxon>malvids</taxon>
        <taxon>Malvales</taxon>
        <taxon>Malvaceae</taxon>
        <taxon>Malvoideae</taxon>
        <taxon>Gossypium</taxon>
    </lineage>
</organism>